<feature type="coiled-coil region" evidence="1">
    <location>
        <begin position="20"/>
        <end position="47"/>
    </location>
</feature>
<evidence type="ECO:0000313" key="3">
    <source>
        <dbReference type="EMBL" id="GAA0362975.1"/>
    </source>
</evidence>
<evidence type="ECO:0000256" key="2">
    <source>
        <dbReference type="SAM" id="MobiDB-lite"/>
    </source>
</evidence>
<dbReference type="EMBL" id="BAAACW010000091">
    <property type="protein sequence ID" value="GAA0362975.1"/>
    <property type="molecule type" value="Genomic_DNA"/>
</dbReference>
<comment type="caution">
    <text evidence="3">The sequence shown here is derived from an EMBL/GenBank/DDBJ whole genome shotgun (WGS) entry which is preliminary data.</text>
</comment>
<gene>
    <name evidence="3" type="ORF">GCM10008932_14310</name>
</gene>
<sequence length="67" mass="7765">MSQAFEVFKERLVGASPEEVKNLIQQIERSRENGDISEREREQLKEIANRNLDAKGDEAYGRLDDNE</sequence>
<dbReference type="Proteomes" id="UP001501166">
    <property type="component" value="Unassembled WGS sequence"/>
</dbReference>
<evidence type="ECO:0000313" key="4">
    <source>
        <dbReference type="Proteomes" id="UP001501166"/>
    </source>
</evidence>
<accession>A0ABP3H746</accession>
<name>A0ABP3H746_9LACT</name>
<keyword evidence="1" id="KW-0175">Coiled coil</keyword>
<keyword evidence="4" id="KW-1185">Reference proteome</keyword>
<reference evidence="4" key="1">
    <citation type="journal article" date="2019" name="Int. J. Syst. Evol. Microbiol.">
        <title>The Global Catalogue of Microorganisms (GCM) 10K type strain sequencing project: providing services to taxonomists for standard genome sequencing and annotation.</title>
        <authorList>
            <consortium name="The Broad Institute Genomics Platform"/>
            <consortium name="The Broad Institute Genome Sequencing Center for Infectious Disease"/>
            <person name="Wu L."/>
            <person name="Ma J."/>
        </authorList>
    </citation>
    <scope>NUCLEOTIDE SEQUENCE [LARGE SCALE GENOMIC DNA]</scope>
    <source>
        <strain evidence="4">JCM 12662</strain>
    </source>
</reference>
<evidence type="ECO:0000256" key="1">
    <source>
        <dbReference type="SAM" id="Coils"/>
    </source>
</evidence>
<organism evidence="3 4">
    <name type="scientific">Alkalibacterium iburiense</name>
    <dbReference type="NCBI Taxonomy" id="290589"/>
    <lineage>
        <taxon>Bacteria</taxon>
        <taxon>Bacillati</taxon>
        <taxon>Bacillota</taxon>
        <taxon>Bacilli</taxon>
        <taxon>Lactobacillales</taxon>
        <taxon>Carnobacteriaceae</taxon>
        <taxon>Alkalibacterium</taxon>
    </lineage>
</organism>
<feature type="region of interest" description="Disordered" evidence="2">
    <location>
        <begin position="47"/>
        <end position="67"/>
    </location>
</feature>
<proteinExistence type="predicted"/>
<dbReference type="RefSeq" id="WP_343755153.1">
    <property type="nucleotide sequence ID" value="NZ_BAAACW010000091.1"/>
</dbReference>
<protein>
    <submittedName>
        <fullName evidence="3">Uncharacterized protein</fullName>
    </submittedName>
</protein>